<dbReference type="AlphaFoldDB" id="A0A1X9MBL5"/>
<name>A0A1X9MBL5_9BACI</name>
<dbReference type="RefSeq" id="WP_066149725.1">
    <property type="nucleotide sequence ID" value="NZ_CP020814.1"/>
</dbReference>
<dbReference type="KEGG" id="bkw:BkAM31D_13755"/>
<dbReference type="STRING" id="199441.BkAM31D_13755"/>
<dbReference type="Proteomes" id="UP000193006">
    <property type="component" value="Chromosome"/>
</dbReference>
<dbReference type="Pfam" id="PF14179">
    <property type="entry name" value="YppG"/>
    <property type="match status" value="1"/>
</dbReference>
<accession>A0A1X9MBL5</accession>
<protein>
    <recommendedName>
        <fullName evidence="4">YppG-like protein</fullName>
    </recommendedName>
</protein>
<proteinExistence type="predicted"/>
<feature type="region of interest" description="Disordered" evidence="1">
    <location>
        <begin position="37"/>
        <end position="61"/>
    </location>
</feature>
<dbReference type="EMBL" id="CP020814">
    <property type="protein sequence ID" value="ARK30817.1"/>
    <property type="molecule type" value="Genomic_DNA"/>
</dbReference>
<evidence type="ECO:0000313" key="3">
    <source>
        <dbReference type="Proteomes" id="UP000193006"/>
    </source>
</evidence>
<sequence length="113" mass="13270">MFQPNYQRPMNPHYPHPQSSFQQRHYVNQRPTQMQRFLPQQQQKPLQTPNRHMGPQQFQGYKPSKASFLKAAFTNENGTFDMNKTVNTVDQVMKAVNQVSPIVKQVSSFFTKK</sequence>
<evidence type="ECO:0000313" key="2">
    <source>
        <dbReference type="EMBL" id="ARK30817.1"/>
    </source>
</evidence>
<keyword evidence="3" id="KW-1185">Reference proteome</keyword>
<feature type="compositionally biased region" description="Low complexity" evidence="1">
    <location>
        <begin position="37"/>
        <end position="49"/>
    </location>
</feature>
<feature type="region of interest" description="Disordered" evidence="1">
    <location>
        <begin position="1"/>
        <end position="23"/>
    </location>
</feature>
<gene>
    <name evidence="2" type="ORF">BkAM31D_13755</name>
</gene>
<evidence type="ECO:0000256" key="1">
    <source>
        <dbReference type="SAM" id="MobiDB-lite"/>
    </source>
</evidence>
<evidence type="ECO:0008006" key="4">
    <source>
        <dbReference type="Google" id="ProtNLM"/>
    </source>
</evidence>
<dbReference type="InterPro" id="IPR025555">
    <property type="entry name" value="YppG"/>
</dbReference>
<organism evidence="2 3">
    <name type="scientific">Halalkalibacter krulwichiae</name>
    <dbReference type="NCBI Taxonomy" id="199441"/>
    <lineage>
        <taxon>Bacteria</taxon>
        <taxon>Bacillati</taxon>
        <taxon>Bacillota</taxon>
        <taxon>Bacilli</taxon>
        <taxon>Bacillales</taxon>
        <taxon>Bacillaceae</taxon>
        <taxon>Halalkalibacter</taxon>
    </lineage>
</organism>
<reference evidence="2 3" key="1">
    <citation type="submission" date="2017-04" db="EMBL/GenBank/DDBJ databases">
        <title>Bacillus krulwichiae AM31D Genome sequencing and assembly.</title>
        <authorList>
            <person name="Krulwich T.A."/>
            <person name="Anastor L."/>
            <person name="Ehrlich R."/>
            <person name="Ehrlich G.D."/>
            <person name="Janto B."/>
        </authorList>
    </citation>
    <scope>NUCLEOTIDE SEQUENCE [LARGE SCALE GENOMIC DNA]</scope>
    <source>
        <strain evidence="2 3">AM31D</strain>
    </source>
</reference>